<name>A0A3M7RMI5_BRAPC</name>
<evidence type="ECO:0000313" key="2">
    <source>
        <dbReference type="Proteomes" id="UP000276133"/>
    </source>
</evidence>
<accession>A0A3M7RMI5</accession>
<protein>
    <submittedName>
        <fullName evidence="1">Uncharacterized protein</fullName>
    </submittedName>
</protein>
<evidence type="ECO:0000313" key="1">
    <source>
        <dbReference type="EMBL" id="RNA24518.1"/>
    </source>
</evidence>
<gene>
    <name evidence="1" type="ORF">BpHYR1_006312</name>
</gene>
<proteinExistence type="predicted"/>
<organism evidence="1 2">
    <name type="scientific">Brachionus plicatilis</name>
    <name type="common">Marine rotifer</name>
    <name type="synonym">Brachionus muelleri</name>
    <dbReference type="NCBI Taxonomy" id="10195"/>
    <lineage>
        <taxon>Eukaryota</taxon>
        <taxon>Metazoa</taxon>
        <taxon>Spiralia</taxon>
        <taxon>Gnathifera</taxon>
        <taxon>Rotifera</taxon>
        <taxon>Eurotatoria</taxon>
        <taxon>Monogononta</taxon>
        <taxon>Pseudotrocha</taxon>
        <taxon>Ploima</taxon>
        <taxon>Brachionidae</taxon>
        <taxon>Brachionus</taxon>
    </lineage>
</organism>
<keyword evidence="2" id="KW-1185">Reference proteome</keyword>
<sequence>MIKIVKRFIKKTLSNETPLAIVRIIKESETDINTKKRRIFGLLVFSSSFGKITNGLHPNN</sequence>
<dbReference type="Proteomes" id="UP000276133">
    <property type="component" value="Unassembled WGS sequence"/>
</dbReference>
<reference evidence="1 2" key="1">
    <citation type="journal article" date="2018" name="Sci. Rep.">
        <title>Genomic signatures of local adaptation to the degree of environmental predictability in rotifers.</title>
        <authorList>
            <person name="Franch-Gras L."/>
            <person name="Hahn C."/>
            <person name="Garcia-Roger E.M."/>
            <person name="Carmona M.J."/>
            <person name="Serra M."/>
            <person name="Gomez A."/>
        </authorList>
    </citation>
    <scope>NUCLEOTIDE SEQUENCE [LARGE SCALE GENOMIC DNA]</scope>
    <source>
        <strain evidence="1">HYR1</strain>
    </source>
</reference>
<comment type="caution">
    <text evidence="1">The sequence shown here is derived from an EMBL/GenBank/DDBJ whole genome shotgun (WGS) entry which is preliminary data.</text>
</comment>
<dbReference type="AlphaFoldDB" id="A0A3M7RMI5"/>
<dbReference type="EMBL" id="REGN01003105">
    <property type="protein sequence ID" value="RNA24518.1"/>
    <property type="molecule type" value="Genomic_DNA"/>
</dbReference>